<organism evidence="1 2">
    <name type="scientific">Lentzea roselyniae</name>
    <dbReference type="NCBI Taxonomy" id="531940"/>
    <lineage>
        <taxon>Bacteria</taxon>
        <taxon>Bacillati</taxon>
        <taxon>Actinomycetota</taxon>
        <taxon>Actinomycetes</taxon>
        <taxon>Pseudonocardiales</taxon>
        <taxon>Pseudonocardiaceae</taxon>
        <taxon>Lentzea</taxon>
    </lineage>
</organism>
<proteinExistence type="predicted"/>
<protein>
    <submittedName>
        <fullName evidence="1">Uncharacterized protein</fullName>
    </submittedName>
</protein>
<dbReference type="RefSeq" id="WP_346133855.1">
    <property type="nucleotide sequence ID" value="NZ_BAABBE010000021.1"/>
</dbReference>
<reference evidence="2" key="1">
    <citation type="journal article" date="2019" name="Int. J. Syst. Evol. Microbiol.">
        <title>The Global Catalogue of Microorganisms (GCM) 10K type strain sequencing project: providing services to taxonomists for standard genome sequencing and annotation.</title>
        <authorList>
            <consortium name="The Broad Institute Genomics Platform"/>
            <consortium name="The Broad Institute Genome Sequencing Center for Infectious Disease"/>
            <person name="Wu L."/>
            <person name="Ma J."/>
        </authorList>
    </citation>
    <scope>NUCLEOTIDE SEQUENCE [LARGE SCALE GENOMIC DNA]</scope>
    <source>
        <strain evidence="2">JCM 17494</strain>
    </source>
</reference>
<sequence>MPQAFETHALTDPELSERLRQSYSELLALLTALGSDRAAEHLALTLGLAGLTLTGNLTAAEARAAIRSGIKKRR</sequence>
<name>A0ABP7BRR9_9PSEU</name>
<evidence type="ECO:0000313" key="1">
    <source>
        <dbReference type="EMBL" id="GAA3667459.1"/>
    </source>
</evidence>
<gene>
    <name evidence="1" type="ORF">GCM10022267_62460</name>
</gene>
<dbReference type="EMBL" id="BAABBE010000021">
    <property type="protein sequence ID" value="GAA3667459.1"/>
    <property type="molecule type" value="Genomic_DNA"/>
</dbReference>
<comment type="caution">
    <text evidence="1">The sequence shown here is derived from an EMBL/GenBank/DDBJ whole genome shotgun (WGS) entry which is preliminary data.</text>
</comment>
<dbReference type="Proteomes" id="UP001500711">
    <property type="component" value="Unassembled WGS sequence"/>
</dbReference>
<evidence type="ECO:0000313" key="2">
    <source>
        <dbReference type="Proteomes" id="UP001500711"/>
    </source>
</evidence>
<accession>A0ABP7BRR9</accession>
<keyword evidence="2" id="KW-1185">Reference proteome</keyword>